<proteinExistence type="predicted"/>
<keyword evidence="3" id="KW-1185">Reference proteome</keyword>
<gene>
    <name evidence="2" type="ORF">BaRGS_00035584</name>
</gene>
<dbReference type="Proteomes" id="UP001519460">
    <property type="component" value="Unassembled WGS sequence"/>
</dbReference>
<name>A0ABD0JEW5_9CAEN</name>
<keyword evidence="1" id="KW-0732">Signal</keyword>
<feature type="signal peptide" evidence="1">
    <location>
        <begin position="1"/>
        <end position="26"/>
    </location>
</feature>
<accession>A0ABD0JEW5</accession>
<dbReference type="AlphaFoldDB" id="A0ABD0JEW5"/>
<evidence type="ECO:0000313" key="3">
    <source>
        <dbReference type="Proteomes" id="UP001519460"/>
    </source>
</evidence>
<evidence type="ECO:0008006" key="4">
    <source>
        <dbReference type="Google" id="ProtNLM"/>
    </source>
</evidence>
<organism evidence="2 3">
    <name type="scientific">Batillaria attramentaria</name>
    <dbReference type="NCBI Taxonomy" id="370345"/>
    <lineage>
        <taxon>Eukaryota</taxon>
        <taxon>Metazoa</taxon>
        <taxon>Spiralia</taxon>
        <taxon>Lophotrochozoa</taxon>
        <taxon>Mollusca</taxon>
        <taxon>Gastropoda</taxon>
        <taxon>Caenogastropoda</taxon>
        <taxon>Sorbeoconcha</taxon>
        <taxon>Cerithioidea</taxon>
        <taxon>Batillariidae</taxon>
        <taxon>Batillaria</taxon>
    </lineage>
</organism>
<evidence type="ECO:0000313" key="2">
    <source>
        <dbReference type="EMBL" id="KAK7471762.1"/>
    </source>
</evidence>
<feature type="chain" id="PRO_5044758164" description="Apple domain-containing protein" evidence="1">
    <location>
        <begin position="27"/>
        <end position="164"/>
    </location>
</feature>
<reference evidence="2 3" key="1">
    <citation type="journal article" date="2023" name="Sci. Data">
        <title>Genome assembly of the Korean intertidal mud-creeper Batillaria attramentaria.</title>
        <authorList>
            <person name="Patra A.K."/>
            <person name="Ho P.T."/>
            <person name="Jun S."/>
            <person name="Lee S.J."/>
            <person name="Kim Y."/>
            <person name="Won Y.J."/>
        </authorList>
    </citation>
    <scope>NUCLEOTIDE SEQUENCE [LARGE SCALE GENOMIC DNA]</scope>
    <source>
        <strain evidence="2">Wonlab-2016</strain>
    </source>
</reference>
<sequence>MAYCETQHLVLFLFTGVMMASNGVIAATVCTWTDQVDKAGQQAEASGSDYFLADLAACQAACDAQTDCIAVTFQSGSLTSCRVDITNISNVPYVANLTNIPDIAYVSNVSNITYVSNVANITNVSSVANIANVTNVTYFAYFANVPNISYFAYVANITYSRSLL</sequence>
<evidence type="ECO:0000256" key="1">
    <source>
        <dbReference type="SAM" id="SignalP"/>
    </source>
</evidence>
<protein>
    <recommendedName>
        <fullName evidence="4">Apple domain-containing protein</fullName>
    </recommendedName>
</protein>
<comment type="caution">
    <text evidence="2">The sequence shown here is derived from an EMBL/GenBank/DDBJ whole genome shotgun (WGS) entry which is preliminary data.</text>
</comment>
<dbReference type="EMBL" id="JACVVK020000479">
    <property type="protein sequence ID" value="KAK7471762.1"/>
    <property type="molecule type" value="Genomic_DNA"/>
</dbReference>